<evidence type="ECO:0000313" key="2">
    <source>
        <dbReference type="Proteomes" id="UP000006729"/>
    </source>
</evidence>
<dbReference type="Proteomes" id="UP000006729">
    <property type="component" value="Chromosome 6"/>
</dbReference>
<reference evidence="1 2" key="1">
    <citation type="journal article" date="2006" name="Science">
        <title>The genome of black cottonwood, Populus trichocarpa (Torr. &amp; Gray).</title>
        <authorList>
            <person name="Tuskan G.A."/>
            <person name="Difazio S."/>
            <person name="Jansson S."/>
            <person name="Bohlmann J."/>
            <person name="Grigoriev I."/>
            <person name="Hellsten U."/>
            <person name="Putnam N."/>
            <person name="Ralph S."/>
            <person name="Rombauts S."/>
            <person name="Salamov A."/>
            <person name="Schein J."/>
            <person name="Sterck L."/>
            <person name="Aerts A."/>
            <person name="Bhalerao R.R."/>
            <person name="Bhalerao R.P."/>
            <person name="Blaudez D."/>
            <person name="Boerjan W."/>
            <person name="Brun A."/>
            <person name="Brunner A."/>
            <person name="Busov V."/>
            <person name="Campbell M."/>
            <person name="Carlson J."/>
            <person name="Chalot M."/>
            <person name="Chapman J."/>
            <person name="Chen G.L."/>
            <person name="Cooper D."/>
            <person name="Coutinho P.M."/>
            <person name="Couturier J."/>
            <person name="Covert S."/>
            <person name="Cronk Q."/>
            <person name="Cunningham R."/>
            <person name="Davis J."/>
            <person name="Degroeve S."/>
            <person name="Dejardin A."/>
            <person name="Depamphilis C."/>
            <person name="Detter J."/>
            <person name="Dirks B."/>
            <person name="Dubchak I."/>
            <person name="Duplessis S."/>
            <person name="Ehlting J."/>
            <person name="Ellis B."/>
            <person name="Gendler K."/>
            <person name="Goodstein D."/>
            <person name="Gribskov M."/>
            <person name="Grimwood J."/>
            <person name="Groover A."/>
            <person name="Gunter L."/>
            <person name="Hamberger B."/>
            <person name="Heinze B."/>
            <person name="Helariutta Y."/>
            <person name="Henrissat B."/>
            <person name="Holligan D."/>
            <person name="Holt R."/>
            <person name="Huang W."/>
            <person name="Islam-Faridi N."/>
            <person name="Jones S."/>
            <person name="Jones-Rhoades M."/>
            <person name="Jorgensen R."/>
            <person name="Joshi C."/>
            <person name="Kangasjarvi J."/>
            <person name="Karlsson J."/>
            <person name="Kelleher C."/>
            <person name="Kirkpatrick R."/>
            <person name="Kirst M."/>
            <person name="Kohler A."/>
            <person name="Kalluri U."/>
            <person name="Larimer F."/>
            <person name="Leebens-Mack J."/>
            <person name="Leple J.C."/>
            <person name="Locascio P."/>
            <person name="Lou Y."/>
            <person name="Lucas S."/>
            <person name="Martin F."/>
            <person name="Montanini B."/>
            <person name="Napoli C."/>
            <person name="Nelson D.R."/>
            <person name="Nelson C."/>
            <person name="Nieminen K."/>
            <person name="Nilsson O."/>
            <person name="Pereda V."/>
            <person name="Peter G."/>
            <person name="Philippe R."/>
            <person name="Pilate G."/>
            <person name="Poliakov A."/>
            <person name="Razumovskaya J."/>
            <person name="Richardson P."/>
            <person name="Rinaldi C."/>
            <person name="Ritland K."/>
            <person name="Rouze P."/>
            <person name="Ryaboy D."/>
            <person name="Schmutz J."/>
            <person name="Schrader J."/>
            <person name="Segerman B."/>
            <person name="Shin H."/>
            <person name="Siddiqui A."/>
            <person name="Sterky F."/>
            <person name="Terry A."/>
            <person name="Tsai C.J."/>
            <person name="Uberbacher E."/>
            <person name="Unneberg P."/>
            <person name="Vahala J."/>
            <person name="Wall K."/>
            <person name="Wessler S."/>
            <person name="Yang G."/>
            <person name="Yin T."/>
            <person name="Douglas C."/>
            <person name="Marra M."/>
            <person name="Sandberg G."/>
            <person name="Van de Peer Y."/>
            <person name="Rokhsar D."/>
        </authorList>
    </citation>
    <scope>NUCLEOTIDE SEQUENCE [LARGE SCALE GENOMIC DNA]</scope>
    <source>
        <strain evidence="2">cv. Nisqually</strain>
    </source>
</reference>
<sequence>MKSRKAIQSTLLKIKNGLHQVLLEATKRSYLSVPVFCCCHLPRNTSQSGKISSSARGVQICGGGACLHNLMKYLQPEC</sequence>
<proteinExistence type="predicted"/>
<comment type="caution">
    <text evidence="1">The sequence shown here is derived from an EMBL/GenBank/DDBJ whole genome shotgun (WGS) entry which is preliminary data.</text>
</comment>
<evidence type="ECO:0000313" key="1">
    <source>
        <dbReference type="EMBL" id="KAI9392305.1"/>
    </source>
</evidence>
<gene>
    <name evidence="1" type="ORF">POPTR_006G072950v4</name>
</gene>
<keyword evidence="2" id="KW-1185">Reference proteome</keyword>
<protein>
    <submittedName>
        <fullName evidence="1">Uncharacterized protein</fullName>
    </submittedName>
</protein>
<accession>A0ACC0SSR6</accession>
<name>A0ACC0SSR6_POPTR</name>
<organism evidence="1 2">
    <name type="scientific">Populus trichocarpa</name>
    <name type="common">Western balsam poplar</name>
    <name type="synonym">Populus balsamifera subsp. trichocarpa</name>
    <dbReference type="NCBI Taxonomy" id="3694"/>
    <lineage>
        <taxon>Eukaryota</taxon>
        <taxon>Viridiplantae</taxon>
        <taxon>Streptophyta</taxon>
        <taxon>Embryophyta</taxon>
        <taxon>Tracheophyta</taxon>
        <taxon>Spermatophyta</taxon>
        <taxon>Magnoliopsida</taxon>
        <taxon>eudicotyledons</taxon>
        <taxon>Gunneridae</taxon>
        <taxon>Pentapetalae</taxon>
        <taxon>rosids</taxon>
        <taxon>fabids</taxon>
        <taxon>Malpighiales</taxon>
        <taxon>Salicaceae</taxon>
        <taxon>Saliceae</taxon>
        <taxon>Populus</taxon>
    </lineage>
</organism>
<dbReference type="EMBL" id="CM009295">
    <property type="protein sequence ID" value="KAI9392305.1"/>
    <property type="molecule type" value="Genomic_DNA"/>
</dbReference>